<feature type="region of interest" description="Disordered" evidence="9">
    <location>
        <begin position="1"/>
        <end position="23"/>
    </location>
</feature>
<dbReference type="GO" id="GO:0008170">
    <property type="term" value="F:N-methyltransferase activity"/>
    <property type="evidence" value="ECO:0007669"/>
    <property type="project" value="InterPro"/>
</dbReference>
<proteinExistence type="inferred from homology"/>
<evidence type="ECO:0000313" key="12">
    <source>
        <dbReference type="Proteomes" id="UP000664382"/>
    </source>
</evidence>
<sequence>MLQRASTTQLLGSPEADAATESTLTDAHRITSSARVKLIHASIGVEPYFSDEDFVLFNMDSLDLMSRLQSSPWDLTVTSPPYNIGKEYEATKSLDEYISWSKQWMSLVYDTTNSNGTFWLNVGYTPLHEGAKALPLAYLLWNLTDFQLVQEVVWHYGAGVAGRKFYSPRNEKFLWFVRNLENYTFNLDEVRDPNVKYPNQFKNGRRKVNSAGKNPTDVWSFPKVTSGRNRSSVERTPHPAQFPEAVIERVVLASSNRGDLVFDPFLGSGTTAVVASGLGRVTVGSELREDYCELAVNRYLSAKEKRSSQLDLQD</sequence>
<evidence type="ECO:0000256" key="8">
    <source>
        <dbReference type="RuleBase" id="RU362026"/>
    </source>
</evidence>
<dbReference type="Proteomes" id="UP000664382">
    <property type="component" value="Unassembled WGS sequence"/>
</dbReference>
<feature type="compositionally biased region" description="Polar residues" evidence="9">
    <location>
        <begin position="1"/>
        <end position="11"/>
    </location>
</feature>
<dbReference type="InterPro" id="IPR029063">
    <property type="entry name" value="SAM-dependent_MTases_sf"/>
</dbReference>
<dbReference type="InterPro" id="IPR001091">
    <property type="entry name" value="RM_Methyltransferase"/>
</dbReference>
<dbReference type="PANTHER" id="PTHR13370:SF24">
    <property type="entry name" value="TYPE III RESTRICTION-MODIFICATION ENZYME STYLTI MOD SUBUNIT"/>
    <property type="match status" value="1"/>
</dbReference>
<comment type="catalytic activity">
    <reaction evidence="7">
        <text>a 2'-deoxycytidine in DNA + S-adenosyl-L-methionine = an N(4)-methyl-2'-deoxycytidine in DNA + S-adenosyl-L-homocysteine + H(+)</text>
        <dbReference type="Rhea" id="RHEA:16857"/>
        <dbReference type="Rhea" id="RHEA-COMP:11369"/>
        <dbReference type="Rhea" id="RHEA-COMP:13674"/>
        <dbReference type="ChEBI" id="CHEBI:15378"/>
        <dbReference type="ChEBI" id="CHEBI:57856"/>
        <dbReference type="ChEBI" id="CHEBI:59789"/>
        <dbReference type="ChEBI" id="CHEBI:85452"/>
        <dbReference type="ChEBI" id="CHEBI:137933"/>
        <dbReference type="EC" id="2.1.1.113"/>
    </reaction>
</comment>
<comment type="caution">
    <text evidence="11">The sequence shown here is derived from an EMBL/GenBank/DDBJ whole genome shotgun (WGS) entry which is preliminary data.</text>
</comment>
<dbReference type="SUPFAM" id="SSF53335">
    <property type="entry name" value="S-adenosyl-L-methionine-dependent methyltransferases"/>
    <property type="match status" value="1"/>
</dbReference>
<evidence type="ECO:0000256" key="2">
    <source>
        <dbReference type="ARBA" id="ARBA00022603"/>
    </source>
</evidence>
<dbReference type="InterPro" id="IPR002941">
    <property type="entry name" value="DNA_methylase_N4/N6"/>
</dbReference>
<evidence type="ECO:0000256" key="7">
    <source>
        <dbReference type="ARBA" id="ARBA00049120"/>
    </source>
</evidence>
<dbReference type="GO" id="GO:0009307">
    <property type="term" value="P:DNA restriction-modification system"/>
    <property type="evidence" value="ECO:0007669"/>
    <property type="project" value="UniProtKB-KW"/>
</dbReference>
<keyword evidence="12" id="KW-1185">Reference proteome</keyword>
<evidence type="ECO:0000256" key="5">
    <source>
        <dbReference type="ARBA" id="ARBA00022747"/>
    </source>
</evidence>
<evidence type="ECO:0000313" key="11">
    <source>
        <dbReference type="EMBL" id="MBO1902245.1"/>
    </source>
</evidence>
<keyword evidence="3" id="KW-0808">Transferase</keyword>
<dbReference type="RefSeq" id="WP_208098014.1">
    <property type="nucleotide sequence ID" value="NZ_JAGDYM010000011.1"/>
</dbReference>
<name>A0A939SCA1_9MICO</name>
<feature type="domain" description="DNA methylase N-4/N-6" evidence="10">
    <location>
        <begin position="74"/>
        <end position="296"/>
    </location>
</feature>
<dbReference type="GO" id="GO:0003677">
    <property type="term" value="F:DNA binding"/>
    <property type="evidence" value="ECO:0007669"/>
    <property type="project" value="UniProtKB-KW"/>
</dbReference>
<gene>
    <name evidence="11" type="ORF">J4H92_09835</name>
</gene>
<dbReference type="Pfam" id="PF01555">
    <property type="entry name" value="N6_N4_Mtase"/>
    <property type="match status" value="1"/>
</dbReference>
<dbReference type="PANTHER" id="PTHR13370">
    <property type="entry name" value="RNA METHYLASE-RELATED"/>
    <property type="match status" value="1"/>
</dbReference>
<dbReference type="EC" id="2.1.1.-" evidence="8"/>
<evidence type="ECO:0000259" key="10">
    <source>
        <dbReference type="Pfam" id="PF01555"/>
    </source>
</evidence>
<accession>A0A939SCA1</accession>
<keyword evidence="4" id="KW-0949">S-adenosyl-L-methionine</keyword>
<dbReference type="PROSITE" id="PS00093">
    <property type="entry name" value="N4_MTASE"/>
    <property type="match status" value="1"/>
</dbReference>
<organism evidence="11 12">
    <name type="scientific">Leucobacter weissii</name>
    <dbReference type="NCBI Taxonomy" id="1983706"/>
    <lineage>
        <taxon>Bacteria</taxon>
        <taxon>Bacillati</taxon>
        <taxon>Actinomycetota</taxon>
        <taxon>Actinomycetes</taxon>
        <taxon>Micrococcales</taxon>
        <taxon>Microbacteriaceae</taxon>
        <taxon>Leucobacter</taxon>
    </lineage>
</organism>
<keyword evidence="2" id="KW-0489">Methyltransferase</keyword>
<protein>
    <recommendedName>
        <fullName evidence="8">Methyltransferase</fullName>
        <ecNumber evidence="8">2.1.1.-</ecNumber>
    </recommendedName>
</protein>
<evidence type="ECO:0000256" key="4">
    <source>
        <dbReference type="ARBA" id="ARBA00022691"/>
    </source>
</evidence>
<dbReference type="GO" id="GO:0015667">
    <property type="term" value="F:site-specific DNA-methyltransferase (cytosine-N4-specific) activity"/>
    <property type="evidence" value="ECO:0007669"/>
    <property type="project" value="UniProtKB-EC"/>
</dbReference>
<keyword evidence="6" id="KW-0238">DNA-binding</keyword>
<dbReference type="GO" id="GO:0005737">
    <property type="term" value="C:cytoplasm"/>
    <property type="evidence" value="ECO:0007669"/>
    <property type="project" value="TreeGrafter"/>
</dbReference>
<evidence type="ECO:0000256" key="3">
    <source>
        <dbReference type="ARBA" id="ARBA00022679"/>
    </source>
</evidence>
<comment type="similarity">
    <text evidence="1">Belongs to the N(4)/N(6)-methyltransferase family. N(4) subfamily.</text>
</comment>
<evidence type="ECO:0000256" key="9">
    <source>
        <dbReference type="SAM" id="MobiDB-lite"/>
    </source>
</evidence>
<dbReference type="GO" id="GO:0032259">
    <property type="term" value="P:methylation"/>
    <property type="evidence" value="ECO:0007669"/>
    <property type="project" value="UniProtKB-KW"/>
</dbReference>
<dbReference type="PRINTS" id="PR00508">
    <property type="entry name" value="S21N4MTFRASE"/>
</dbReference>
<evidence type="ECO:0000256" key="6">
    <source>
        <dbReference type="ARBA" id="ARBA00023125"/>
    </source>
</evidence>
<dbReference type="EMBL" id="JAGDYM010000011">
    <property type="protein sequence ID" value="MBO1902245.1"/>
    <property type="molecule type" value="Genomic_DNA"/>
</dbReference>
<dbReference type="AlphaFoldDB" id="A0A939SCA1"/>
<keyword evidence="5" id="KW-0680">Restriction system</keyword>
<reference evidence="11" key="1">
    <citation type="submission" date="2021-03" db="EMBL/GenBank/DDBJ databases">
        <title>Leucobacter chromiisoli sp. nov., isolated from chromium-containing soil of chemical plant.</title>
        <authorList>
            <person name="Xu Z."/>
        </authorList>
    </citation>
    <scope>NUCLEOTIDE SEQUENCE</scope>
    <source>
        <strain evidence="11">S27</strain>
    </source>
</reference>
<evidence type="ECO:0000256" key="1">
    <source>
        <dbReference type="ARBA" id="ARBA00010203"/>
    </source>
</evidence>
<dbReference type="Gene3D" id="3.40.50.150">
    <property type="entry name" value="Vaccinia Virus protein VP39"/>
    <property type="match status" value="1"/>
</dbReference>
<dbReference type="InterPro" id="IPR017985">
    <property type="entry name" value="MeTrfase_CN4_CS"/>
</dbReference>